<dbReference type="Gene3D" id="1.10.287.130">
    <property type="match status" value="1"/>
</dbReference>
<dbReference type="Gene3D" id="3.40.50.2300">
    <property type="match status" value="1"/>
</dbReference>
<dbReference type="PANTHER" id="PTHR43547">
    <property type="entry name" value="TWO-COMPONENT HISTIDINE KINASE"/>
    <property type="match status" value="1"/>
</dbReference>
<dbReference type="Pfam" id="PF00072">
    <property type="entry name" value="Response_reg"/>
    <property type="match status" value="1"/>
</dbReference>
<dbReference type="InterPro" id="IPR003661">
    <property type="entry name" value="HisK_dim/P_dom"/>
</dbReference>
<reference evidence="10 11" key="1">
    <citation type="submission" date="2024-09" db="EMBL/GenBank/DDBJ databases">
        <authorList>
            <person name="Sun Q."/>
            <person name="Mori K."/>
        </authorList>
    </citation>
    <scope>NUCLEOTIDE SEQUENCE [LARGE SCALE GENOMIC DNA]</scope>
    <source>
        <strain evidence="10 11">JCM 9626</strain>
    </source>
</reference>
<dbReference type="InterPro" id="IPR005467">
    <property type="entry name" value="His_kinase_dom"/>
</dbReference>
<evidence type="ECO:0000256" key="2">
    <source>
        <dbReference type="ARBA" id="ARBA00004236"/>
    </source>
</evidence>
<feature type="domain" description="Response regulatory" evidence="9">
    <location>
        <begin position="17"/>
        <end position="133"/>
    </location>
</feature>
<dbReference type="Proteomes" id="UP001589750">
    <property type="component" value="Unassembled WGS sequence"/>
</dbReference>
<dbReference type="GO" id="GO:0016301">
    <property type="term" value="F:kinase activity"/>
    <property type="evidence" value="ECO:0007669"/>
    <property type="project" value="UniProtKB-KW"/>
</dbReference>
<dbReference type="InterPro" id="IPR001789">
    <property type="entry name" value="Sig_transdc_resp-reg_receiver"/>
</dbReference>
<protein>
    <recommendedName>
        <fullName evidence="3">histidine kinase</fullName>
        <ecNumber evidence="3">2.7.13.3</ecNumber>
    </recommendedName>
</protein>
<dbReference type="InterPro" id="IPR003594">
    <property type="entry name" value="HATPase_dom"/>
</dbReference>
<keyword evidence="6" id="KW-0902">Two-component regulatory system</keyword>
<keyword evidence="5 10" id="KW-0418">Kinase</keyword>
<evidence type="ECO:0000256" key="4">
    <source>
        <dbReference type="ARBA" id="ARBA00022553"/>
    </source>
</evidence>
<dbReference type="EMBL" id="JBHMDG010000047">
    <property type="protein sequence ID" value="MFB9315777.1"/>
    <property type="molecule type" value="Genomic_DNA"/>
</dbReference>
<dbReference type="SMART" id="SM00448">
    <property type="entry name" value="REC"/>
    <property type="match status" value="1"/>
</dbReference>
<accession>A0ABV5KGA4</accession>
<dbReference type="InterPro" id="IPR036097">
    <property type="entry name" value="HisK_dim/P_sf"/>
</dbReference>
<dbReference type="CDD" id="cd00156">
    <property type="entry name" value="REC"/>
    <property type="match status" value="1"/>
</dbReference>
<dbReference type="CDD" id="cd00082">
    <property type="entry name" value="HisKA"/>
    <property type="match status" value="1"/>
</dbReference>
<name>A0ABV5KGA4_9ACTN</name>
<dbReference type="EC" id="2.7.13.3" evidence="3"/>
<dbReference type="RefSeq" id="WP_170215357.1">
    <property type="nucleotide sequence ID" value="NZ_JBHMDG010000047.1"/>
</dbReference>
<feature type="modified residue" description="4-aspartylphosphate" evidence="7">
    <location>
        <position position="68"/>
    </location>
</feature>
<dbReference type="PRINTS" id="PR00344">
    <property type="entry name" value="BCTRLSENSOR"/>
</dbReference>
<dbReference type="SUPFAM" id="SSF47384">
    <property type="entry name" value="Homodimeric domain of signal transducing histidine kinase"/>
    <property type="match status" value="1"/>
</dbReference>
<comment type="catalytic activity">
    <reaction evidence="1">
        <text>ATP + protein L-histidine = ADP + protein N-phospho-L-histidine.</text>
        <dbReference type="EC" id="2.7.13.3"/>
    </reaction>
</comment>
<dbReference type="InterPro" id="IPR036890">
    <property type="entry name" value="HATPase_C_sf"/>
</dbReference>
<evidence type="ECO:0000256" key="7">
    <source>
        <dbReference type="PROSITE-ProRule" id="PRU00169"/>
    </source>
</evidence>
<dbReference type="Pfam" id="PF00512">
    <property type="entry name" value="HisKA"/>
    <property type="match status" value="1"/>
</dbReference>
<evidence type="ECO:0000256" key="5">
    <source>
        <dbReference type="ARBA" id="ARBA00022777"/>
    </source>
</evidence>
<dbReference type="InterPro" id="IPR004358">
    <property type="entry name" value="Sig_transdc_His_kin-like_C"/>
</dbReference>
<dbReference type="PANTHER" id="PTHR43547:SF2">
    <property type="entry name" value="HYBRID SIGNAL TRANSDUCTION HISTIDINE KINASE C"/>
    <property type="match status" value="1"/>
</dbReference>
<evidence type="ECO:0000256" key="6">
    <source>
        <dbReference type="ARBA" id="ARBA00023012"/>
    </source>
</evidence>
<organism evidence="10 11">
    <name type="scientific">Nocardioides plantarum</name>
    <dbReference type="NCBI Taxonomy" id="29299"/>
    <lineage>
        <taxon>Bacteria</taxon>
        <taxon>Bacillati</taxon>
        <taxon>Actinomycetota</taxon>
        <taxon>Actinomycetes</taxon>
        <taxon>Propionibacteriales</taxon>
        <taxon>Nocardioidaceae</taxon>
        <taxon>Nocardioides</taxon>
    </lineage>
</organism>
<evidence type="ECO:0000256" key="3">
    <source>
        <dbReference type="ARBA" id="ARBA00012438"/>
    </source>
</evidence>
<keyword evidence="11" id="KW-1185">Reference proteome</keyword>
<dbReference type="SMART" id="SM00388">
    <property type="entry name" value="HisKA"/>
    <property type="match status" value="1"/>
</dbReference>
<sequence length="393" mass="42178">MSELAAASTLDRSSPLRFLLIEDSTSDRELVRALLEDEFAHGEIEAAADLEQALVMLTDSHFDLVLADLTLPDADGGAVVRAVRDASPQTALMVLTGRVDGTLALWALAEGAQDYLVKGEHDGPRLGDALLRGVQRSRTEQLTHAALVTALEQESESTRRLRELDRAKNEFVETVSHELRTPLSNITGYAELLQDATTLSPHEAGFVDAIARNAARLTSLADDLVLLLGLSADAEEHVPVAVDLRAVVVRAREMVLAGGTASRLDISFDVTERSAFVSGNPGQLERVVLNLMGNAIKFSEDGGSVVCRVRTTESDVLLDVTDTGIGIPPDERSQLFNRFFRGASAHQRAIPGTGLGLHLVSIIVAGHRGDVTVASEVGEGTTFTVRLPRTVRP</sequence>
<dbReference type="PROSITE" id="PS50110">
    <property type="entry name" value="RESPONSE_REGULATORY"/>
    <property type="match status" value="1"/>
</dbReference>
<dbReference type="InterPro" id="IPR011006">
    <property type="entry name" value="CheY-like_superfamily"/>
</dbReference>
<evidence type="ECO:0000313" key="11">
    <source>
        <dbReference type="Proteomes" id="UP001589750"/>
    </source>
</evidence>
<keyword evidence="4 7" id="KW-0597">Phosphoprotein</keyword>
<dbReference type="Pfam" id="PF02518">
    <property type="entry name" value="HATPase_c"/>
    <property type="match status" value="1"/>
</dbReference>
<comment type="caution">
    <text evidence="10">The sequence shown here is derived from an EMBL/GenBank/DDBJ whole genome shotgun (WGS) entry which is preliminary data.</text>
</comment>
<dbReference type="SMART" id="SM00387">
    <property type="entry name" value="HATPase_c"/>
    <property type="match status" value="1"/>
</dbReference>
<proteinExistence type="predicted"/>
<evidence type="ECO:0000259" key="9">
    <source>
        <dbReference type="PROSITE" id="PS50110"/>
    </source>
</evidence>
<dbReference type="PROSITE" id="PS50109">
    <property type="entry name" value="HIS_KIN"/>
    <property type="match status" value="1"/>
</dbReference>
<keyword evidence="5 10" id="KW-0808">Transferase</keyword>
<feature type="domain" description="Histidine kinase" evidence="8">
    <location>
        <begin position="174"/>
        <end position="391"/>
    </location>
</feature>
<dbReference type="SUPFAM" id="SSF55874">
    <property type="entry name" value="ATPase domain of HSP90 chaperone/DNA topoisomerase II/histidine kinase"/>
    <property type="match status" value="1"/>
</dbReference>
<dbReference type="SUPFAM" id="SSF52172">
    <property type="entry name" value="CheY-like"/>
    <property type="match status" value="1"/>
</dbReference>
<evidence type="ECO:0000256" key="1">
    <source>
        <dbReference type="ARBA" id="ARBA00000085"/>
    </source>
</evidence>
<gene>
    <name evidence="10" type="ORF">ACFFRI_22225</name>
</gene>
<evidence type="ECO:0000313" key="10">
    <source>
        <dbReference type="EMBL" id="MFB9315777.1"/>
    </source>
</evidence>
<evidence type="ECO:0000259" key="8">
    <source>
        <dbReference type="PROSITE" id="PS50109"/>
    </source>
</evidence>
<comment type="subcellular location">
    <subcellularLocation>
        <location evidence="2">Cell membrane</location>
    </subcellularLocation>
</comment>
<dbReference type="Gene3D" id="3.30.565.10">
    <property type="entry name" value="Histidine kinase-like ATPase, C-terminal domain"/>
    <property type="match status" value="1"/>
</dbReference>